<evidence type="ECO:0000256" key="1">
    <source>
        <dbReference type="SAM" id="MobiDB-lite"/>
    </source>
</evidence>
<reference evidence="2" key="1">
    <citation type="submission" date="2023-10" db="EMBL/GenBank/DDBJ databases">
        <authorList>
            <person name="Chen Y."/>
            <person name="Shah S."/>
            <person name="Dougan E. K."/>
            <person name="Thang M."/>
            <person name="Chan C."/>
        </authorList>
    </citation>
    <scope>NUCLEOTIDE SEQUENCE [LARGE SCALE GENOMIC DNA]</scope>
</reference>
<proteinExistence type="predicted"/>
<dbReference type="EMBL" id="CAUYUJ010001214">
    <property type="protein sequence ID" value="CAK0794801.1"/>
    <property type="molecule type" value="Genomic_DNA"/>
</dbReference>
<gene>
    <name evidence="2" type="ORF">PCOR1329_LOCUS4667</name>
</gene>
<keyword evidence="3" id="KW-1185">Reference proteome</keyword>
<protein>
    <submittedName>
        <fullName evidence="2">Uncharacterized protein</fullName>
    </submittedName>
</protein>
<accession>A0ABN9PPK7</accession>
<dbReference type="Proteomes" id="UP001189429">
    <property type="component" value="Unassembled WGS sequence"/>
</dbReference>
<organism evidence="2 3">
    <name type="scientific">Prorocentrum cordatum</name>
    <dbReference type="NCBI Taxonomy" id="2364126"/>
    <lineage>
        <taxon>Eukaryota</taxon>
        <taxon>Sar</taxon>
        <taxon>Alveolata</taxon>
        <taxon>Dinophyceae</taxon>
        <taxon>Prorocentrales</taxon>
        <taxon>Prorocentraceae</taxon>
        <taxon>Prorocentrum</taxon>
    </lineage>
</organism>
<evidence type="ECO:0000313" key="3">
    <source>
        <dbReference type="Proteomes" id="UP001189429"/>
    </source>
</evidence>
<sequence>MSEREVELVHGAESIVFGWHAGIAPSDFARELKAAVRALTGSDCLAGLDLYAELLSTPGSGGVVALPAAGGAQRITPRDVFEGRAAGRVRIAPRGAAEEATAPLSAEAEQGRAGRAAPSEPRRAPARRSFARMGGSQLSFMRRRAATAGLPAAAGQALGAPRAAARSR</sequence>
<evidence type="ECO:0000313" key="2">
    <source>
        <dbReference type="EMBL" id="CAK0794801.1"/>
    </source>
</evidence>
<comment type="caution">
    <text evidence="2">The sequence shown here is derived from an EMBL/GenBank/DDBJ whole genome shotgun (WGS) entry which is preliminary data.</text>
</comment>
<name>A0ABN9PPK7_9DINO</name>
<feature type="compositionally biased region" description="Low complexity" evidence="1">
    <location>
        <begin position="106"/>
        <end position="119"/>
    </location>
</feature>
<feature type="region of interest" description="Disordered" evidence="1">
    <location>
        <begin position="93"/>
        <end position="135"/>
    </location>
</feature>